<feature type="domain" description="LIM zinc-binding" evidence="6">
    <location>
        <begin position="487"/>
        <end position="553"/>
    </location>
</feature>
<feature type="compositionally biased region" description="Polar residues" evidence="5">
    <location>
        <begin position="305"/>
        <end position="327"/>
    </location>
</feature>
<dbReference type="AlphaFoldDB" id="A0A7R9GFL3"/>
<name>A0A7R9GFL3_9CRUS</name>
<dbReference type="GO" id="GO:0051893">
    <property type="term" value="P:regulation of focal adhesion assembly"/>
    <property type="evidence" value="ECO:0007669"/>
    <property type="project" value="TreeGrafter"/>
</dbReference>
<dbReference type="OrthoDB" id="15627at2759"/>
<feature type="compositionally biased region" description="Basic and acidic residues" evidence="5">
    <location>
        <begin position="375"/>
        <end position="386"/>
    </location>
</feature>
<evidence type="ECO:0000256" key="1">
    <source>
        <dbReference type="ARBA" id="ARBA00022723"/>
    </source>
</evidence>
<dbReference type="EMBL" id="CAJPEX010001580">
    <property type="protein sequence ID" value="CAG0919463.1"/>
    <property type="molecule type" value="Genomic_DNA"/>
</dbReference>
<dbReference type="GO" id="GO:0046872">
    <property type="term" value="F:metal ion binding"/>
    <property type="evidence" value="ECO:0007669"/>
    <property type="project" value="UniProtKB-KW"/>
</dbReference>
<dbReference type="CDD" id="cd08368">
    <property type="entry name" value="LIM"/>
    <property type="match status" value="1"/>
</dbReference>
<dbReference type="InterPro" id="IPR001781">
    <property type="entry name" value="Znf_LIM"/>
</dbReference>
<dbReference type="Pfam" id="PF00412">
    <property type="entry name" value="LIM"/>
    <property type="match status" value="1"/>
</dbReference>
<dbReference type="Gene3D" id="2.10.110.10">
    <property type="entry name" value="Cysteine Rich Protein"/>
    <property type="match status" value="1"/>
</dbReference>
<feature type="compositionally biased region" description="Polar residues" evidence="5">
    <location>
        <begin position="425"/>
        <end position="452"/>
    </location>
</feature>
<keyword evidence="3 4" id="KW-0440">LIM domain</keyword>
<accession>A0A7R9GFL3</accession>
<feature type="region of interest" description="Disordered" evidence="5">
    <location>
        <begin position="343"/>
        <end position="460"/>
    </location>
</feature>
<evidence type="ECO:0000256" key="2">
    <source>
        <dbReference type="ARBA" id="ARBA00022833"/>
    </source>
</evidence>
<keyword evidence="1 4" id="KW-0479">Metal-binding</keyword>
<dbReference type="Proteomes" id="UP000678499">
    <property type="component" value="Unassembled WGS sequence"/>
</dbReference>
<keyword evidence="8" id="KW-1185">Reference proteome</keyword>
<dbReference type="GO" id="GO:0051496">
    <property type="term" value="P:positive regulation of stress fiber assembly"/>
    <property type="evidence" value="ECO:0007669"/>
    <property type="project" value="TreeGrafter"/>
</dbReference>
<feature type="compositionally biased region" description="Low complexity" evidence="5">
    <location>
        <begin position="389"/>
        <end position="401"/>
    </location>
</feature>
<feature type="compositionally biased region" description="Low complexity" evidence="5">
    <location>
        <begin position="289"/>
        <end position="300"/>
    </location>
</feature>
<feature type="compositionally biased region" description="Low complexity" evidence="5">
    <location>
        <begin position="149"/>
        <end position="160"/>
    </location>
</feature>
<feature type="compositionally biased region" description="Polar residues" evidence="5">
    <location>
        <begin position="109"/>
        <end position="125"/>
    </location>
</feature>
<dbReference type="SMART" id="SM00132">
    <property type="entry name" value="LIM"/>
    <property type="match status" value="1"/>
</dbReference>
<gene>
    <name evidence="7" type="ORF">NMOB1V02_LOCUS6987</name>
</gene>
<dbReference type="PROSITE" id="PS00478">
    <property type="entry name" value="LIM_DOMAIN_1"/>
    <property type="match status" value="1"/>
</dbReference>
<feature type="region of interest" description="Disordered" evidence="5">
    <location>
        <begin position="35"/>
        <end position="185"/>
    </location>
</feature>
<dbReference type="PANTHER" id="PTHR15551">
    <property type="entry name" value="LIM DOMAIN ONLY 7"/>
    <property type="match status" value="1"/>
</dbReference>
<feature type="region of interest" description="Disordered" evidence="5">
    <location>
        <begin position="286"/>
        <end position="331"/>
    </location>
</feature>
<organism evidence="7">
    <name type="scientific">Notodromas monacha</name>
    <dbReference type="NCBI Taxonomy" id="399045"/>
    <lineage>
        <taxon>Eukaryota</taxon>
        <taxon>Metazoa</taxon>
        <taxon>Ecdysozoa</taxon>
        <taxon>Arthropoda</taxon>
        <taxon>Crustacea</taxon>
        <taxon>Oligostraca</taxon>
        <taxon>Ostracoda</taxon>
        <taxon>Podocopa</taxon>
        <taxon>Podocopida</taxon>
        <taxon>Cypridocopina</taxon>
        <taxon>Cypridoidea</taxon>
        <taxon>Cyprididae</taxon>
        <taxon>Notodromas</taxon>
    </lineage>
</organism>
<dbReference type="EMBL" id="OA883617">
    <property type="protein sequence ID" value="CAD7279311.1"/>
    <property type="molecule type" value="Genomic_DNA"/>
</dbReference>
<dbReference type="GO" id="GO:0001725">
    <property type="term" value="C:stress fiber"/>
    <property type="evidence" value="ECO:0007669"/>
    <property type="project" value="TreeGrafter"/>
</dbReference>
<feature type="compositionally biased region" description="Pro residues" evidence="5">
    <location>
        <begin position="52"/>
        <end position="63"/>
    </location>
</feature>
<evidence type="ECO:0000256" key="4">
    <source>
        <dbReference type="PROSITE-ProRule" id="PRU00125"/>
    </source>
</evidence>
<dbReference type="PANTHER" id="PTHR15551:SF3">
    <property type="entry name" value="LIM AND CALPONIN HOMOLOGY DOMAINS-CONTAINING PROTEIN 1"/>
    <property type="match status" value="1"/>
</dbReference>
<proteinExistence type="predicted"/>
<evidence type="ECO:0000256" key="3">
    <source>
        <dbReference type="ARBA" id="ARBA00023038"/>
    </source>
</evidence>
<evidence type="ECO:0000259" key="6">
    <source>
        <dbReference type="PROSITE" id="PS50023"/>
    </source>
</evidence>
<keyword evidence="2 4" id="KW-0862">Zinc</keyword>
<evidence type="ECO:0000256" key="5">
    <source>
        <dbReference type="SAM" id="MobiDB-lite"/>
    </source>
</evidence>
<sequence length="558" mass="61238">MESSGFGVTTQHVRGRMNFSERYVIDTSDMAYEQQALLLSPSSMEPPKEKPPPPPPVEPPPMTDPETNTSSELDESVDKSVLRHTVSSSSSAVSQRSSSPPSVQIRPASGTSNGPLPVRSTSVSNRVKMWETGNFPRKPAEESDDDQGSSKSSSVTTSGDSRQRFEETRPVSVLSTASTLPRPDVGVSLTKENVRKKEAMPDRWLKYPMLYPIKKEAMPDRWLKYPMLYPIEMYHNPAFSARDSPLPTQQAASSTNYYQNVAELRAGGRHVEYQSDAVQYQLNSGYIGSSSDQSVPRSVSATGFGRQSQQSSVPAMQPSSHSDSSLRPAQRTEDVMWKSANGNSAWNKQDKMYGGQKQDPFIGNGYQPPQPWSDDAAKASRSRSVEDLQQQQPPHHINQPIYENLPPPVKRSGPVAQPVDPAPFHSSQVMGTSRNGPTVSIGPWQQQGQPSSHVPVGHGFGDPRLVGNTNNPANNTGPPMLSVSGKKKCSHCGRELGRGAAMIVESLRLFYHLECFRCCVCEAPLGNGKTGADVRVRNNRLHCHNCYSNEQGVKFSKE</sequence>
<feature type="compositionally biased region" description="Low complexity" evidence="5">
    <location>
        <begin position="86"/>
        <end position="104"/>
    </location>
</feature>
<dbReference type="PROSITE" id="PS50023">
    <property type="entry name" value="LIM_DOMAIN_2"/>
    <property type="match status" value="1"/>
</dbReference>
<dbReference type="GO" id="GO:0032034">
    <property type="term" value="F:myosin II head/neck binding"/>
    <property type="evidence" value="ECO:0007669"/>
    <property type="project" value="TreeGrafter"/>
</dbReference>
<evidence type="ECO:0000313" key="8">
    <source>
        <dbReference type="Proteomes" id="UP000678499"/>
    </source>
</evidence>
<evidence type="ECO:0000313" key="7">
    <source>
        <dbReference type="EMBL" id="CAD7279311.1"/>
    </source>
</evidence>
<reference evidence="7" key="1">
    <citation type="submission" date="2020-11" db="EMBL/GenBank/DDBJ databases">
        <authorList>
            <person name="Tran Van P."/>
        </authorList>
    </citation>
    <scope>NUCLEOTIDE SEQUENCE</scope>
</reference>
<protein>
    <recommendedName>
        <fullName evidence="6">LIM zinc-binding domain-containing protein</fullName>
    </recommendedName>
</protein>